<organism evidence="2">
    <name type="scientific">Anopheles sinensis</name>
    <name type="common">Mosquito</name>
    <dbReference type="NCBI Taxonomy" id="74873"/>
    <lineage>
        <taxon>Eukaryota</taxon>
        <taxon>Metazoa</taxon>
        <taxon>Ecdysozoa</taxon>
        <taxon>Arthropoda</taxon>
        <taxon>Hexapoda</taxon>
        <taxon>Insecta</taxon>
        <taxon>Pterygota</taxon>
        <taxon>Neoptera</taxon>
        <taxon>Endopterygota</taxon>
        <taxon>Diptera</taxon>
        <taxon>Nematocera</taxon>
        <taxon>Culicoidea</taxon>
        <taxon>Culicidae</taxon>
        <taxon>Anophelinae</taxon>
        <taxon>Anopheles</taxon>
    </lineage>
</organism>
<protein>
    <submittedName>
        <fullName evidence="2 3">YALI0D02739p</fullName>
    </submittedName>
</protein>
<reference evidence="2 4" key="1">
    <citation type="journal article" date="2014" name="BMC Genomics">
        <title>Genome sequence of Anopheles sinensis provides insight into genetics basis of mosquito competence for malaria parasites.</title>
        <authorList>
            <person name="Zhou D."/>
            <person name="Zhang D."/>
            <person name="Ding G."/>
            <person name="Shi L."/>
            <person name="Hou Q."/>
            <person name="Ye Y."/>
            <person name="Xu Y."/>
            <person name="Zhou H."/>
            <person name="Xiong C."/>
            <person name="Li S."/>
            <person name="Yu J."/>
            <person name="Hong S."/>
            <person name="Yu X."/>
            <person name="Zou P."/>
            <person name="Chen C."/>
            <person name="Chang X."/>
            <person name="Wang W."/>
            <person name="Lv Y."/>
            <person name="Sun Y."/>
            <person name="Ma L."/>
            <person name="Shen B."/>
            <person name="Zhu C."/>
        </authorList>
    </citation>
    <scope>NUCLEOTIDE SEQUENCE [LARGE SCALE GENOMIC DNA]</scope>
</reference>
<sequence length="79" mass="8371">MNPGSHQHNSHVACEHSPIRPSPTDGPSVIKNPDYVISISEAIINLTAGYKNQSISVCAQGKPIPSDGWYAGGNRCNQG</sequence>
<dbReference type="AlphaFoldDB" id="A0A084WC24"/>
<gene>
    <name evidence="2" type="ORF">ZHAS_00015838</name>
</gene>
<evidence type="ECO:0000256" key="1">
    <source>
        <dbReference type="SAM" id="MobiDB-lite"/>
    </source>
</evidence>
<dbReference type="VEuPathDB" id="VectorBase:ASIC015838"/>
<proteinExistence type="predicted"/>
<evidence type="ECO:0000313" key="2">
    <source>
        <dbReference type="EMBL" id="KFB47768.1"/>
    </source>
</evidence>
<dbReference type="EnsemblMetazoa" id="ASIC015838-RA">
    <property type="protein sequence ID" value="ASIC015838-PA"/>
    <property type="gene ID" value="ASIC015838"/>
</dbReference>
<dbReference type="EMBL" id="ATLV01022545">
    <property type="status" value="NOT_ANNOTATED_CDS"/>
    <property type="molecule type" value="Genomic_DNA"/>
</dbReference>
<evidence type="ECO:0000313" key="4">
    <source>
        <dbReference type="Proteomes" id="UP000030765"/>
    </source>
</evidence>
<dbReference type="Proteomes" id="UP000030765">
    <property type="component" value="Unassembled WGS sequence"/>
</dbReference>
<name>A0A084WC24_ANOSI</name>
<reference evidence="3" key="2">
    <citation type="submission" date="2020-05" db="UniProtKB">
        <authorList>
            <consortium name="EnsemblMetazoa"/>
        </authorList>
    </citation>
    <scope>IDENTIFICATION</scope>
</reference>
<keyword evidence="4" id="KW-1185">Reference proteome</keyword>
<dbReference type="EMBL" id="KE525333">
    <property type="protein sequence ID" value="KFB47768.1"/>
    <property type="molecule type" value="Genomic_DNA"/>
</dbReference>
<evidence type="ECO:0000313" key="3">
    <source>
        <dbReference type="EnsemblMetazoa" id="ASIC015838-PA"/>
    </source>
</evidence>
<feature type="region of interest" description="Disordered" evidence="1">
    <location>
        <begin position="1"/>
        <end position="29"/>
    </location>
</feature>
<accession>A0A084WC24</accession>